<protein>
    <recommendedName>
        <fullName evidence="2">UspA domain-containing protein</fullName>
    </recommendedName>
</protein>
<evidence type="ECO:0000313" key="4">
    <source>
        <dbReference type="Proteomes" id="UP000077143"/>
    </source>
</evidence>
<dbReference type="InterPro" id="IPR006016">
    <property type="entry name" value="UspA"/>
</dbReference>
<dbReference type="SUPFAM" id="SSF52402">
    <property type="entry name" value="Adenine nucleotide alpha hydrolases-like"/>
    <property type="match status" value="2"/>
</dbReference>
<name>A0A172ULE0_9MYCO</name>
<evidence type="ECO:0000259" key="2">
    <source>
        <dbReference type="Pfam" id="PF00582"/>
    </source>
</evidence>
<organism evidence="3 4">
    <name type="scientific">Mycobacterium adipatum</name>
    <dbReference type="NCBI Taxonomy" id="1682113"/>
    <lineage>
        <taxon>Bacteria</taxon>
        <taxon>Bacillati</taxon>
        <taxon>Actinomycetota</taxon>
        <taxon>Actinomycetes</taxon>
        <taxon>Mycobacteriales</taxon>
        <taxon>Mycobacteriaceae</taxon>
        <taxon>Mycobacterium</taxon>
    </lineage>
</organism>
<dbReference type="PANTHER" id="PTHR46268">
    <property type="entry name" value="STRESS RESPONSE PROTEIN NHAX"/>
    <property type="match status" value="1"/>
</dbReference>
<accession>A0A172ULE0</accession>
<keyword evidence="4" id="KW-1185">Reference proteome</keyword>
<dbReference type="EMBL" id="CP015596">
    <property type="protein sequence ID" value="ANE79700.1"/>
    <property type="molecule type" value="Genomic_DNA"/>
</dbReference>
<dbReference type="STRING" id="1682113.A7U43_10515"/>
<dbReference type="Proteomes" id="UP000077143">
    <property type="component" value="Chromosome"/>
</dbReference>
<dbReference type="KEGG" id="madi:A7U43_10515"/>
<dbReference type="PRINTS" id="PR01438">
    <property type="entry name" value="UNVRSLSTRESS"/>
</dbReference>
<evidence type="ECO:0000256" key="1">
    <source>
        <dbReference type="ARBA" id="ARBA00008791"/>
    </source>
</evidence>
<feature type="domain" description="UspA" evidence="2">
    <location>
        <begin position="9"/>
        <end position="134"/>
    </location>
</feature>
<dbReference type="InterPro" id="IPR006015">
    <property type="entry name" value="Universal_stress_UspA"/>
</dbReference>
<gene>
    <name evidence="3" type="ORF">A7U43_10515</name>
</gene>
<dbReference type="PANTHER" id="PTHR46268:SF6">
    <property type="entry name" value="UNIVERSAL STRESS PROTEIN UP12"/>
    <property type="match status" value="1"/>
</dbReference>
<dbReference type="AlphaFoldDB" id="A0A172ULE0"/>
<dbReference type="RefSeq" id="WP_067994491.1">
    <property type="nucleotide sequence ID" value="NZ_CP015596.1"/>
</dbReference>
<comment type="similarity">
    <text evidence="1">Belongs to the universal stress protein A family.</text>
</comment>
<reference evidence="3 4" key="1">
    <citation type="submission" date="2016-05" db="EMBL/GenBank/DDBJ databases">
        <title>Complete genome sequence of a phthalic acid esters degrading Mycobacterium sp. YC-RL4.</title>
        <authorList>
            <person name="Ren L."/>
            <person name="Fan S."/>
            <person name="Ruth N."/>
            <person name="Jia Y."/>
            <person name="Wang J."/>
            <person name="Qiao C."/>
        </authorList>
    </citation>
    <scope>NUCLEOTIDE SEQUENCE [LARGE SCALE GENOMIC DNA]</scope>
    <source>
        <strain evidence="3 4">YC-RL4</strain>
    </source>
</reference>
<dbReference type="OrthoDB" id="4614783at2"/>
<dbReference type="Gene3D" id="3.40.50.12370">
    <property type="match status" value="1"/>
</dbReference>
<sequence length="273" mass="28946">MTTSGSTAIVVGIDGSKSAVKAALWAADEAVSRDIPLRLIHVVAPHQHDHDRADEYGHRVLRAAADELSGTGQQVKVEIDVLHGDPVDVLAEASRSAEMVCVGWKGRHDSGSAGRGATAARLAVAAHCSVAIVRRRRIHHAVGPHRWVVAVLGSEARPHGVVNRAVEEALLRGAEILALSPWGAESAETEAIRAEFIAQLDDRDSAADITLCVLPRPDDIADLLAQSADIDQLVIASADDGDVVDQLRSAGVRDTLRGTNCSVLLVHVDRKDS</sequence>
<proteinExistence type="inferred from homology"/>
<dbReference type="Pfam" id="PF00582">
    <property type="entry name" value="Usp"/>
    <property type="match status" value="1"/>
</dbReference>
<evidence type="ECO:0000313" key="3">
    <source>
        <dbReference type="EMBL" id="ANE79700.1"/>
    </source>
</evidence>